<dbReference type="Proteomes" id="UP000070620">
    <property type="component" value="Unassembled WGS sequence"/>
</dbReference>
<name>A0A136PLK8_9ACTN</name>
<organism evidence="1 2">
    <name type="scientific">Micromonospora rosaria</name>
    <dbReference type="NCBI Taxonomy" id="47874"/>
    <lineage>
        <taxon>Bacteria</taxon>
        <taxon>Bacillati</taxon>
        <taxon>Actinomycetota</taxon>
        <taxon>Actinomycetes</taxon>
        <taxon>Micromonosporales</taxon>
        <taxon>Micromonosporaceae</taxon>
        <taxon>Micromonospora</taxon>
    </lineage>
</organism>
<keyword evidence="2" id="KW-1185">Reference proteome</keyword>
<comment type="caution">
    <text evidence="1">The sequence shown here is derived from an EMBL/GenBank/DDBJ whole genome shotgun (WGS) entry which is preliminary data.</text>
</comment>
<evidence type="ECO:0000313" key="2">
    <source>
        <dbReference type="Proteomes" id="UP000070620"/>
    </source>
</evidence>
<dbReference type="NCBIfam" id="NF038044">
    <property type="entry name" value="act_def_assoc_B"/>
    <property type="match status" value="1"/>
</dbReference>
<proteinExistence type="predicted"/>
<sequence length="67" mass="7469">MTLTELSDGGYVLVELDTLTCHELLPLAGHLLVQGEARDDGPGVRDFLADAQRRGWIFSRTQEVRET</sequence>
<dbReference type="AlphaFoldDB" id="A0A136PLK8"/>
<dbReference type="EMBL" id="LRQV01000122">
    <property type="protein sequence ID" value="KXK59277.1"/>
    <property type="molecule type" value="Genomic_DNA"/>
</dbReference>
<reference evidence="1 2" key="1">
    <citation type="submission" date="2016-01" db="EMBL/GenBank/DDBJ databases">
        <title>Whole genome sequence and analysis of Micromonospora rosaria DSM 803, which can produce antibacterial substance rosamicin.</title>
        <authorList>
            <person name="Yang H."/>
            <person name="He X."/>
            <person name="Zhu D."/>
        </authorList>
    </citation>
    <scope>NUCLEOTIDE SEQUENCE [LARGE SCALE GENOMIC DNA]</scope>
    <source>
        <strain evidence="1 2">DSM 803</strain>
    </source>
</reference>
<evidence type="ECO:0000313" key="1">
    <source>
        <dbReference type="EMBL" id="KXK59277.1"/>
    </source>
</evidence>
<protein>
    <submittedName>
        <fullName evidence="1">Uncharacterized protein</fullName>
    </submittedName>
</protein>
<gene>
    <name evidence="1" type="ORF">AWW66_25105</name>
</gene>
<accession>A0A136PLK8</accession>